<dbReference type="KEGG" id="orn:DV701_08635"/>
<dbReference type="OrthoDB" id="9806213at2"/>
<accession>A0A345NMD2</accession>
<sequence>MGDGLDERSIARHLFQLRQRLHPGEELTFLGGARPDLDHDLFVVTTARLLCVDSRAGYAFTDGFALSDVVRASAREDADGDCVHVSLPHDGYWILRPLGTPTNATALAMAILDSGRAPHDVPGDGPIPHEHHDTPTDVDLSGTDYLHVVVSGHEVETMDLSVPLGLLTQLLHSRTTSRTFLERVSLSFHGYGRSDTELHEVPQVRAYAQALDQRFPYWLYYLDKRTNSFDLLWRCCAPPVPTPEDEAQTSYPPELEKRLQEWWLPALDVACTFAELDAEEREALADRADRYLRGERLFT</sequence>
<reference evidence="1 2" key="1">
    <citation type="submission" date="2018-07" db="EMBL/GenBank/DDBJ databases">
        <title>Complete genome sequencing of Ornithinimicrobium sp. AMA3305.</title>
        <authorList>
            <person name="Bae J.-W."/>
        </authorList>
    </citation>
    <scope>NUCLEOTIDE SEQUENCE [LARGE SCALE GENOMIC DNA]</scope>
    <source>
        <strain evidence="1 2">AMA3305</strain>
    </source>
</reference>
<keyword evidence="2" id="KW-1185">Reference proteome</keyword>
<proteinExistence type="predicted"/>
<protein>
    <submittedName>
        <fullName evidence="1">Uncharacterized protein</fullName>
    </submittedName>
</protein>
<dbReference type="Proteomes" id="UP000253790">
    <property type="component" value="Chromosome"/>
</dbReference>
<organism evidence="1 2">
    <name type="scientific">Ornithinimicrobium avium</name>
    <dbReference type="NCBI Taxonomy" id="2283195"/>
    <lineage>
        <taxon>Bacteria</taxon>
        <taxon>Bacillati</taxon>
        <taxon>Actinomycetota</taxon>
        <taxon>Actinomycetes</taxon>
        <taxon>Micrococcales</taxon>
        <taxon>Ornithinimicrobiaceae</taxon>
        <taxon>Ornithinimicrobium</taxon>
    </lineage>
</organism>
<dbReference type="EMBL" id="CP031229">
    <property type="protein sequence ID" value="AXH96190.1"/>
    <property type="molecule type" value="Genomic_DNA"/>
</dbReference>
<evidence type="ECO:0000313" key="1">
    <source>
        <dbReference type="EMBL" id="AXH96190.1"/>
    </source>
</evidence>
<dbReference type="AlphaFoldDB" id="A0A345NMD2"/>
<gene>
    <name evidence="1" type="ORF">DV701_08635</name>
</gene>
<name>A0A345NMD2_9MICO</name>
<evidence type="ECO:0000313" key="2">
    <source>
        <dbReference type="Proteomes" id="UP000253790"/>
    </source>
</evidence>